<protein>
    <recommendedName>
        <fullName evidence="2">Metallo-beta-lactamase domain-containing protein</fullName>
    </recommendedName>
</protein>
<keyword evidence="4" id="KW-1185">Reference proteome</keyword>
<dbReference type="EMBL" id="JBHGVX010000004">
    <property type="protein sequence ID" value="KAL1796170.1"/>
    <property type="molecule type" value="Genomic_DNA"/>
</dbReference>
<evidence type="ECO:0000313" key="3">
    <source>
        <dbReference type="EMBL" id="KAL1796170.1"/>
    </source>
</evidence>
<sequence>MAISITFLNKVSITHIGTATAILTIDGITFLTDPFFSPVGSEWPTVHEGAPLKVHADPALKMNELPHIDAVLLSHENHPDNLDELGRQLLDGRRVVTTNDGAKNLAPRPSVLGFSDWEEKKVNIAGTTFNITATPCKHWPGHECVGFILHTDSFGIAPDGRPNAIYFSGDTVYVEALAKMSEKYHIAVALMNLGKATFYNVDCEGQPGQPGDSLQITMDGRQAAHLFRDIKADVLVPMHFESWDHFTQHKKDLENEFENEGILSKVRWLEPGKTVVIN</sequence>
<organism evidence="3 4">
    <name type="scientific">Alternaria dauci</name>
    <dbReference type="NCBI Taxonomy" id="48095"/>
    <lineage>
        <taxon>Eukaryota</taxon>
        <taxon>Fungi</taxon>
        <taxon>Dikarya</taxon>
        <taxon>Ascomycota</taxon>
        <taxon>Pezizomycotina</taxon>
        <taxon>Dothideomycetes</taxon>
        <taxon>Pleosporomycetidae</taxon>
        <taxon>Pleosporales</taxon>
        <taxon>Pleosporineae</taxon>
        <taxon>Pleosporaceae</taxon>
        <taxon>Alternaria</taxon>
        <taxon>Alternaria sect. Porri</taxon>
    </lineage>
</organism>
<keyword evidence="1" id="KW-0378">Hydrolase</keyword>
<feature type="domain" description="Metallo-beta-lactamase" evidence="2">
    <location>
        <begin position="30"/>
        <end position="240"/>
    </location>
</feature>
<evidence type="ECO:0000256" key="1">
    <source>
        <dbReference type="ARBA" id="ARBA00022801"/>
    </source>
</evidence>
<evidence type="ECO:0000313" key="4">
    <source>
        <dbReference type="Proteomes" id="UP001578633"/>
    </source>
</evidence>
<reference evidence="3 4" key="1">
    <citation type="submission" date="2024-09" db="EMBL/GenBank/DDBJ databases">
        <title>T2T genomes of carrot and Alternaria dauci and their utility for understanding host-pathogen interaction during carrot leaf blight disease.</title>
        <authorList>
            <person name="Liu W."/>
            <person name="Xu S."/>
            <person name="Ou C."/>
            <person name="Liu X."/>
            <person name="Zhuang F."/>
            <person name="Deng X.W."/>
        </authorList>
    </citation>
    <scope>NUCLEOTIDE SEQUENCE [LARGE SCALE GENOMIC DNA]</scope>
    <source>
        <strain evidence="3 4">A2016</strain>
    </source>
</reference>
<dbReference type="InterPro" id="IPR036866">
    <property type="entry name" value="RibonucZ/Hydroxyglut_hydro"/>
</dbReference>
<dbReference type="PANTHER" id="PTHR43546">
    <property type="entry name" value="UPF0173 METAL-DEPENDENT HYDROLASE MJ1163-RELATED"/>
    <property type="match status" value="1"/>
</dbReference>
<name>A0ABR3UI57_9PLEO</name>
<proteinExistence type="predicted"/>
<gene>
    <name evidence="3" type="ORF">ACET3X_004710</name>
</gene>
<dbReference type="Pfam" id="PF12706">
    <property type="entry name" value="Lactamase_B_2"/>
    <property type="match status" value="1"/>
</dbReference>
<dbReference type="GeneID" id="96085032"/>
<dbReference type="InterPro" id="IPR001279">
    <property type="entry name" value="Metallo-B-lactamas"/>
</dbReference>
<dbReference type="SUPFAM" id="SSF56281">
    <property type="entry name" value="Metallo-hydrolase/oxidoreductase"/>
    <property type="match status" value="1"/>
</dbReference>
<dbReference type="Proteomes" id="UP001578633">
    <property type="component" value="Chromosome 4"/>
</dbReference>
<accession>A0ABR3UI57</accession>
<dbReference type="PANTHER" id="PTHR43546:SF9">
    <property type="entry name" value="L-ASCORBATE-6-PHOSPHATE LACTONASE ULAG-RELATED"/>
    <property type="match status" value="1"/>
</dbReference>
<evidence type="ECO:0000259" key="2">
    <source>
        <dbReference type="Pfam" id="PF12706"/>
    </source>
</evidence>
<dbReference type="RefSeq" id="XP_069306754.1">
    <property type="nucleotide sequence ID" value="XM_069451084.1"/>
</dbReference>
<dbReference type="Gene3D" id="3.60.15.10">
    <property type="entry name" value="Ribonuclease Z/Hydroxyacylglutathione hydrolase-like"/>
    <property type="match status" value="1"/>
</dbReference>
<dbReference type="InterPro" id="IPR050114">
    <property type="entry name" value="UPF0173_UPF0282_UlaG_hydrolase"/>
</dbReference>
<comment type="caution">
    <text evidence="3">The sequence shown here is derived from an EMBL/GenBank/DDBJ whole genome shotgun (WGS) entry which is preliminary data.</text>
</comment>